<name>A0A366LT77_9ACTN</name>
<comment type="caution">
    <text evidence="1">The sequence shown here is derived from an EMBL/GenBank/DDBJ whole genome shotgun (WGS) entry which is preliminary data.</text>
</comment>
<protein>
    <submittedName>
        <fullName evidence="1">Uncharacterized protein</fullName>
    </submittedName>
</protein>
<keyword evidence="2" id="KW-1185">Reference proteome</keyword>
<accession>A0A366LT77</accession>
<evidence type="ECO:0000313" key="2">
    <source>
        <dbReference type="Proteomes" id="UP000253303"/>
    </source>
</evidence>
<sequence>MPNVDHFHAYQWIGQRVTLDKMDGLRSTPLDLGNPEFRSAACPPFRMCDYLLKAPAQIRKTAHTVDEAVTWLAERFDELAPAFASKESMGPLADRAYLLTAASAHLAEADSVCWGFWLTAERYSTIAVVHCPDFHAPGYNCPIGRKRRSS</sequence>
<reference evidence="1 2" key="1">
    <citation type="submission" date="2018-06" db="EMBL/GenBank/DDBJ databases">
        <title>Sphaerisporangium craniellae sp. nov., isolated from a marine sponge in the South China Sea.</title>
        <authorList>
            <person name="Li L."/>
        </authorList>
    </citation>
    <scope>NUCLEOTIDE SEQUENCE [LARGE SCALE GENOMIC DNA]</scope>
    <source>
        <strain evidence="1 2">LHW63015</strain>
    </source>
</reference>
<organism evidence="1 2">
    <name type="scientific">Spongiactinospora rosea</name>
    <dbReference type="NCBI Taxonomy" id="2248750"/>
    <lineage>
        <taxon>Bacteria</taxon>
        <taxon>Bacillati</taxon>
        <taxon>Actinomycetota</taxon>
        <taxon>Actinomycetes</taxon>
        <taxon>Streptosporangiales</taxon>
        <taxon>Streptosporangiaceae</taxon>
        <taxon>Spongiactinospora</taxon>
    </lineage>
</organism>
<proteinExistence type="predicted"/>
<gene>
    <name evidence="1" type="ORF">DP939_27100</name>
</gene>
<dbReference type="EMBL" id="QMEY01000013">
    <property type="protein sequence ID" value="RBQ17146.1"/>
    <property type="molecule type" value="Genomic_DNA"/>
</dbReference>
<dbReference type="AlphaFoldDB" id="A0A366LT77"/>
<dbReference type="Proteomes" id="UP000253303">
    <property type="component" value="Unassembled WGS sequence"/>
</dbReference>
<evidence type="ECO:0000313" key="1">
    <source>
        <dbReference type="EMBL" id="RBQ17146.1"/>
    </source>
</evidence>